<dbReference type="CDD" id="cd20337">
    <property type="entry name" value="BRcat_RBR_HOIP"/>
    <property type="match status" value="1"/>
</dbReference>
<dbReference type="Gene3D" id="1.20.120.1750">
    <property type="match status" value="1"/>
</dbReference>
<reference evidence="13" key="1">
    <citation type="submission" date="2022-01" db="UniProtKB">
        <authorList>
            <consortium name="EnsemblMetazoa"/>
        </authorList>
    </citation>
    <scope>IDENTIFICATION</scope>
</reference>
<feature type="compositionally biased region" description="Basic and acidic residues" evidence="9">
    <location>
        <begin position="615"/>
        <end position="628"/>
    </location>
</feature>
<feature type="region of interest" description="Disordered" evidence="9">
    <location>
        <begin position="647"/>
        <end position="702"/>
    </location>
</feature>
<dbReference type="InterPro" id="IPR001841">
    <property type="entry name" value="Znf_RING"/>
</dbReference>
<feature type="region of interest" description="Disordered" evidence="9">
    <location>
        <begin position="114"/>
        <end position="169"/>
    </location>
</feature>
<feature type="compositionally biased region" description="Polar residues" evidence="9">
    <location>
        <begin position="539"/>
        <end position="559"/>
    </location>
</feature>
<dbReference type="Gene3D" id="2.30.30.380">
    <property type="entry name" value="Zn-finger domain of Sec23/24"/>
    <property type="match status" value="1"/>
</dbReference>
<evidence type="ECO:0000259" key="12">
    <source>
        <dbReference type="PROSITE" id="PS51873"/>
    </source>
</evidence>
<feature type="compositionally biased region" description="Basic and acidic residues" evidence="9">
    <location>
        <begin position="1449"/>
        <end position="1459"/>
    </location>
</feature>
<feature type="compositionally biased region" description="Basic and acidic residues" evidence="9">
    <location>
        <begin position="1234"/>
        <end position="1246"/>
    </location>
</feature>
<sequence>MENKERWRPLGGGMNPSARLKAARSMPSWMQTRGVAYPPPPPPPVNDPPIDPDYEVIEFPGQTYSNAPMQEIKPASGKKCDLCGSSTPSVHCAQCSQNFCPSCDDMYHRHPKRQTHFRKDLDGKQTIVRPPLPPKGEAAQPPVPPPRKNKRTSRTPIPSPLDQSPTSKVGFVGSLKRLVGGRPLPAAPFTANSVSPHMGHPHHQELSPQMGGFQEGMFGDWNLKNHRAGSFSNLHSPGFNPLVQAHSMAQLNCPSCQHGVIWDPWHGNTMGPQSLMGLPPWSGIPPNGTWHSSAFLNRRSSHEQSRRNSLRRHHVQDSSSASEDDDRFVHNRRRNPSPALSRRSRNPHSEYESEEDDREKNWSRSPALTHRISRRASMAEGINRTHRHDDDTLSTYGGRRASHQPTLSRRESMGHPLDKMSKHEYDRNLDRRGSRRNDFDSMTNQNQQRYESEDTRQRRRTFDDSKTSYTEEGRLSRGSNKGFSEFEDPSSNSPRTSEQNDFNEPESRRRKSRRNERFSDTGRRRTSPISYKYGENVVNAHTETPNTVNNLETNGNSAGDRNEEEEEMGPIPETQWECVHCTFINEPGTRVCAICCKTTAKPKSVKSQNVQPDLKGQKDFKSTKRFEEQRTTKVVKDYDEVTITEGLRKMNMGSSPQSTSMQKLQIKSPQKGLQPNDSQKHLTSTGTSPPPQSISTQTYDVTGHKLKRTTSLADYAEWKAPQRSYSKQSLFSDTQSLPVTPPKRRSPEKFNPVDGTAVPPEQPPSVKNMDQLTMQRNLKRAGSQPPDYISTLVQKQVKQGLEMVKLLREAEEQQFSADDLAVALLHCEDGDPVAWLQKNWRNMIDTVVTLGTNYGHERKENTVGTISASEAREALRMHDGNVWAAVTECVEQRQKKYAELLSRGNFSREDIVTVLTANHGNLEAAYMELSKSQLKPFLMRIWGPPQGTDNESGDFTKLAHDSDWEGGKGNKRDEEVSLFSNDSNNDRIQTWLDNYVYKPKLSQSMLQLNSISSKNSDSYDFPQNSLKTQNTKSSRNRRFSDVHRYLTHCFTANNSLQIALEMQELSKPVEKIDPLQEFLTKNLGQDSVPKLNQSENKNSVSANSSNQIIMSQDHQNDAESFSDLAENTHISLEDSSVDINLKFDTEEKHVPPNSNASSNVDPIASESDAMSLNNANQDLQGPNGDTISLDTDLTSENEDDDEYDYEDDNIAFIESLPQLEKSLSPSSSGSYESIEMHGDQKVDKSEYTNTTSIKDVDLEPNEISSYLNEEMGKLEVFNSKLPSEKLEETNFITLEPNHTARDENRQETTMSNVEETDEFPNHPDSIEENTEIITVRIPIKVPSVSLKDVKSESDIVVADLNTKQKRSKPLEIITIDEQNENSDAANNVQEIVQVVDEVLNNMLIQIDNSNSKIGGVNSTLMEEQKNDNVDSIIINAIELPAQDNTSKGETNKESNHENRAVSSKTNQEAFPTYVNTVLKENKQDIENNKDVNHIPVTNTGEQQSNNVKEDFSPSSSTLSPISAVCLQKSTNCIDNASDGASDSDVSPIPTDSEKDNISQIYQNIQNNEDTFNQNSSHEIVNMLKESLTKDDIVEKIVSSLFQRVLRASIDLQQFPINEQKIQLEQKNSKQNLVDSKNTSDIEENSDNMFYEAEESQDHRFSGNSGLGSHTINTSIDTINIGQNQVPEVLINPKLKIHDDTNNSTKTECNIQIVPTDLKKDATTESFQVKEELGSFEREVRRILAEGLVQTYSQAELVVKLKNLDFDEEQCIAAAAECNDVEMAVAYLQQECYLCAGKYTMKQMVSMLDCEHICCQECAKNYFTLQITERTINDCVCPFCKEPDISKLEEDKTLHYFSNLDILLKTLVKENVHELFQRKLRDRTLMQDPNFIWCGQCSSGFIANPRQKRLICPDCKNISCASCRKTWQKEHEKMTCKEFKEWLEYNDPENQLERHLAENGITCPKCTTRYVLAKGGCMHLICPHCKHEFCQGCGKPFLMGNNCKLSPFCEKLGLHSHHPRNCLFYLRDKEPKQLQRLLEDNGIDYRKTNENLTNRCNVQILKETDEGFLEAICGFPIEGCGLCRKHYVEYLSLLIRKHGLDPIQIFDSDDLETIVKRTGRKPPPNPYGTPSTVYRERLLKVIKEDIPLE</sequence>
<evidence type="ECO:0000256" key="6">
    <source>
        <dbReference type="ARBA" id="ARBA00022786"/>
    </source>
</evidence>
<dbReference type="GO" id="GO:0071797">
    <property type="term" value="C:LUBAC complex"/>
    <property type="evidence" value="ECO:0007669"/>
    <property type="project" value="InterPro"/>
</dbReference>
<keyword evidence="5 8" id="KW-0863">Zinc-finger</keyword>
<evidence type="ECO:0000256" key="9">
    <source>
        <dbReference type="SAM" id="MobiDB-lite"/>
    </source>
</evidence>
<dbReference type="InterPro" id="IPR001876">
    <property type="entry name" value="Znf_RanBP2"/>
</dbReference>
<dbReference type="PANTHER" id="PTHR16004">
    <property type="entry name" value="RING FINGER PROTEIN 31-RELATED"/>
    <property type="match status" value="1"/>
</dbReference>
<evidence type="ECO:0000256" key="5">
    <source>
        <dbReference type="ARBA" id="ARBA00022771"/>
    </source>
</evidence>
<dbReference type="OrthoDB" id="9978677at2759"/>
<dbReference type="RefSeq" id="XP_024082764.1">
    <property type="nucleotide sequence ID" value="XM_024226996.1"/>
</dbReference>
<keyword evidence="7" id="KW-0862">Zinc</keyword>
<evidence type="ECO:0000256" key="7">
    <source>
        <dbReference type="ARBA" id="ARBA00022833"/>
    </source>
</evidence>
<accession>A0A8I6SHQ7</accession>
<protein>
    <recommendedName>
        <fullName evidence="15">RBR-type E3 ubiquitin transferase</fullName>
    </recommendedName>
</protein>
<dbReference type="PROSITE" id="PS50119">
    <property type="entry name" value="ZF_BBOX"/>
    <property type="match status" value="1"/>
</dbReference>
<feature type="domain" description="RING-type" evidence="12">
    <location>
        <begin position="1787"/>
        <end position="2020"/>
    </location>
</feature>
<feature type="region of interest" description="Disordered" evidence="9">
    <location>
        <begin position="297"/>
        <end position="564"/>
    </location>
</feature>
<feature type="compositionally biased region" description="Pro residues" evidence="9">
    <location>
        <begin position="37"/>
        <end position="49"/>
    </location>
</feature>
<feature type="region of interest" description="Disordered" evidence="9">
    <location>
        <begin position="1014"/>
        <end position="1037"/>
    </location>
</feature>
<dbReference type="InterPro" id="IPR044066">
    <property type="entry name" value="TRIAD_supradom"/>
</dbReference>
<feature type="compositionally biased region" description="Acidic residues" evidence="9">
    <location>
        <begin position="1193"/>
        <end position="1202"/>
    </location>
</feature>
<dbReference type="Gene3D" id="6.10.140.1100">
    <property type="match status" value="1"/>
</dbReference>
<evidence type="ECO:0000256" key="2">
    <source>
        <dbReference type="ARBA" id="ARBA00022679"/>
    </source>
</evidence>
<feature type="domain" description="B box-type" evidence="11">
    <location>
        <begin position="75"/>
        <end position="121"/>
    </location>
</feature>
<feature type="region of interest" description="Disordered" evidence="9">
    <location>
        <begin position="1217"/>
        <end position="1248"/>
    </location>
</feature>
<dbReference type="Pfam" id="PF22191">
    <property type="entry name" value="IBR_1"/>
    <property type="match status" value="1"/>
</dbReference>
<evidence type="ECO:0000256" key="3">
    <source>
        <dbReference type="ARBA" id="ARBA00022723"/>
    </source>
</evidence>
<dbReference type="InterPro" id="IPR047540">
    <property type="entry name" value="BRcat_RBR_RNF31-like"/>
</dbReference>
<dbReference type="GO" id="GO:1990450">
    <property type="term" value="F:linear polyubiquitin binding"/>
    <property type="evidence" value="ECO:0007669"/>
    <property type="project" value="TreeGrafter"/>
</dbReference>
<dbReference type="GO" id="GO:0070530">
    <property type="term" value="F:K63-linked polyubiquitin modification-dependent protein binding"/>
    <property type="evidence" value="ECO:0007669"/>
    <property type="project" value="TreeGrafter"/>
</dbReference>
<organism evidence="13 14">
    <name type="scientific">Cimex lectularius</name>
    <name type="common">Bed bug</name>
    <name type="synonym">Acanthia lectularia</name>
    <dbReference type="NCBI Taxonomy" id="79782"/>
    <lineage>
        <taxon>Eukaryota</taxon>
        <taxon>Metazoa</taxon>
        <taxon>Ecdysozoa</taxon>
        <taxon>Arthropoda</taxon>
        <taxon>Hexapoda</taxon>
        <taxon>Insecta</taxon>
        <taxon>Pterygota</taxon>
        <taxon>Neoptera</taxon>
        <taxon>Paraneoptera</taxon>
        <taxon>Hemiptera</taxon>
        <taxon>Heteroptera</taxon>
        <taxon>Panheteroptera</taxon>
        <taxon>Cimicomorpha</taxon>
        <taxon>Cimicidae</taxon>
        <taxon>Cimex</taxon>
    </lineage>
</organism>
<dbReference type="PANTHER" id="PTHR16004:SF2">
    <property type="entry name" value="E3 UBIQUITIN-PROTEIN LIGASE LUBEL"/>
    <property type="match status" value="1"/>
</dbReference>
<dbReference type="Gene3D" id="1.10.8.10">
    <property type="entry name" value="DNA helicase RuvA subunit, C-terminal domain"/>
    <property type="match status" value="1"/>
</dbReference>
<proteinExistence type="inferred from homology"/>
<dbReference type="Proteomes" id="UP000494040">
    <property type="component" value="Unassembled WGS sequence"/>
</dbReference>
<feature type="domain" description="RING-type" evidence="10">
    <location>
        <begin position="1791"/>
        <end position="1840"/>
    </location>
</feature>
<dbReference type="Pfam" id="PF18091">
    <property type="entry name" value="E3_UbLigase_RBR"/>
    <property type="match status" value="1"/>
</dbReference>
<dbReference type="InterPro" id="IPR000315">
    <property type="entry name" value="Znf_B-box"/>
</dbReference>
<dbReference type="PROSITE" id="PS01358">
    <property type="entry name" value="ZF_RANBP2_1"/>
    <property type="match status" value="1"/>
</dbReference>
<dbReference type="GO" id="GO:0061630">
    <property type="term" value="F:ubiquitin protein ligase activity"/>
    <property type="evidence" value="ECO:0007669"/>
    <property type="project" value="TreeGrafter"/>
</dbReference>
<evidence type="ECO:0000313" key="14">
    <source>
        <dbReference type="Proteomes" id="UP000494040"/>
    </source>
</evidence>
<dbReference type="GO" id="GO:0036435">
    <property type="term" value="F:K48-linked polyubiquitin modification-dependent protein binding"/>
    <property type="evidence" value="ECO:0007669"/>
    <property type="project" value="TreeGrafter"/>
</dbReference>
<feature type="region of interest" description="Disordered" evidence="9">
    <location>
        <begin position="1443"/>
        <end position="1464"/>
    </location>
</feature>
<comment type="similarity">
    <text evidence="1">Belongs to the RBR family.</text>
</comment>
<dbReference type="InterPro" id="IPR041031">
    <property type="entry name" value="RNF31_C"/>
</dbReference>
<keyword evidence="6" id="KW-0833">Ubl conjugation pathway</keyword>
<feature type="region of interest" description="Disordered" evidence="9">
    <location>
        <begin position="1300"/>
        <end position="1325"/>
    </location>
</feature>
<evidence type="ECO:0000313" key="13">
    <source>
        <dbReference type="EnsemblMetazoa" id="XP_024082764.1"/>
    </source>
</evidence>
<dbReference type="InterPro" id="IPR013083">
    <property type="entry name" value="Znf_RING/FYVE/PHD"/>
</dbReference>
<keyword evidence="2" id="KW-0808">Transferase</keyword>
<feature type="region of interest" description="Disordered" evidence="9">
    <location>
        <begin position="607"/>
        <end position="628"/>
    </location>
</feature>
<dbReference type="InterPro" id="IPR002867">
    <property type="entry name" value="IBR_dom"/>
</dbReference>
<dbReference type="OMA" id="GSAWLAN"/>
<feature type="region of interest" description="Disordered" evidence="9">
    <location>
        <begin position="1173"/>
        <end position="1202"/>
    </location>
</feature>
<dbReference type="SUPFAM" id="SSF57850">
    <property type="entry name" value="RING/U-box"/>
    <property type="match status" value="3"/>
</dbReference>
<name>A0A8I6SHQ7_CIMLE</name>
<dbReference type="PROSITE" id="PS51873">
    <property type="entry name" value="TRIAD"/>
    <property type="match status" value="1"/>
</dbReference>
<dbReference type="Gene3D" id="3.30.40.10">
    <property type="entry name" value="Zinc/RING finger domain, C3HC4 (zinc finger)"/>
    <property type="match status" value="1"/>
</dbReference>
<feature type="region of interest" description="Disordered" evidence="9">
    <location>
        <begin position="1"/>
        <end position="53"/>
    </location>
</feature>
<feature type="compositionally biased region" description="Polar residues" evidence="9">
    <location>
        <begin position="652"/>
        <end position="700"/>
    </location>
</feature>
<feature type="compositionally biased region" description="Polar residues" evidence="9">
    <location>
        <begin position="489"/>
        <end position="502"/>
    </location>
</feature>
<feature type="compositionally biased region" description="Polar residues" evidence="9">
    <location>
        <begin position="1495"/>
        <end position="1506"/>
    </location>
</feature>
<feature type="compositionally biased region" description="Basic and acidic residues" evidence="9">
    <location>
        <begin position="408"/>
        <end position="439"/>
    </location>
</feature>
<dbReference type="InterPro" id="IPR032065">
    <property type="entry name" value="RNF31-UBA"/>
</dbReference>
<feature type="compositionally biased region" description="Low complexity" evidence="9">
    <location>
        <begin position="1217"/>
        <end position="1233"/>
    </location>
</feature>
<dbReference type="Pfam" id="PF16678">
    <property type="entry name" value="UBA_HOIP"/>
    <property type="match status" value="1"/>
</dbReference>
<feature type="compositionally biased region" description="Polar residues" evidence="9">
    <location>
        <begin position="440"/>
        <end position="449"/>
    </location>
</feature>
<dbReference type="CDD" id="cd19815">
    <property type="entry name" value="Bbox1_HOIP"/>
    <property type="match status" value="1"/>
</dbReference>
<feature type="region of interest" description="Disordered" evidence="9">
    <location>
        <begin position="1491"/>
        <end position="1515"/>
    </location>
</feature>
<dbReference type="GeneID" id="106665625"/>
<dbReference type="PROSITE" id="PS50089">
    <property type="entry name" value="ZF_RING_2"/>
    <property type="match status" value="1"/>
</dbReference>
<dbReference type="SMART" id="SM00647">
    <property type="entry name" value="IBR"/>
    <property type="match status" value="2"/>
</dbReference>
<keyword evidence="14" id="KW-1185">Reference proteome</keyword>
<evidence type="ECO:0008006" key="15">
    <source>
        <dbReference type="Google" id="ProtNLM"/>
    </source>
</evidence>
<evidence type="ECO:0000256" key="4">
    <source>
        <dbReference type="ARBA" id="ARBA00022737"/>
    </source>
</evidence>
<dbReference type="InterPro" id="IPR026254">
    <property type="entry name" value="RNF31-like"/>
</dbReference>
<dbReference type="InterPro" id="IPR047542">
    <property type="entry name" value="Rcat_RBR_RNF31-like"/>
</dbReference>
<feature type="compositionally biased region" description="Basic and acidic residues" evidence="9">
    <location>
        <begin position="450"/>
        <end position="475"/>
    </location>
</feature>
<evidence type="ECO:0000259" key="10">
    <source>
        <dbReference type="PROSITE" id="PS50089"/>
    </source>
</evidence>
<dbReference type="InterPro" id="IPR047543">
    <property type="entry name" value="Bbox1_RNF31-like"/>
</dbReference>
<keyword evidence="4" id="KW-0677">Repeat</keyword>
<feature type="region of interest" description="Disordered" evidence="9">
    <location>
        <begin position="723"/>
        <end position="767"/>
    </location>
</feature>
<evidence type="ECO:0000259" key="11">
    <source>
        <dbReference type="PROSITE" id="PS50119"/>
    </source>
</evidence>
<dbReference type="GO" id="GO:0097039">
    <property type="term" value="P:protein linear polyubiquitination"/>
    <property type="evidence" value="ECO:0007669"/>
    <property type="project" value="TreeGrafter"/>
</dbReference>
<keyword evidence="3" id="KW-0479">Metal-binding</keyword>
<dbReference type="SMART" id="SM00547">
    <property type="entry name" value="ZnF_RBZ"/>
    <property type="match status" value="1"/>
</dbReference>
<dbReference type="Pfam" id="PF01485">
    <property type="entry name" value="IBR"/>
    <property type="match status" value="1"/>
</dbReference>
<dbReference type="EnsemblMetazoa" id="XM_024226996.1">
    <property type="protein sequence ID" value="XP_024082764.1"/>
    <property type="gene ID" value="LOC106665625"/>
</dbReference>
<evidence type="ECO:0000256" key="8">
    <source>
        <dbReference type="PROSITE-ProRule" id="PRU00024"/>
    </source>
</evidence>
<feature type="compositionally biased region" description="Polar residues" evidence="9">
    <location>
        <begin position="1173"/>
        <end position="1192"/>
    </location>
</feature>
<dbReference type="CDD" id="cd20351">
    <property type="entry name" value="Rcat_RBR_HOIP"/>
    <property type="match status" value="1"/>
</dbReference>
<dbReference type="GO" id="GO:0008270">
    <property type="term" value="F:zinc ion binding"/>
    <property type="evidence" value="ECO:0007669"/>
    <property type="project" value="UniProtKB-KW"/>
</dbReference>
<dbReference type="CTD" id="33950"/>
<evidence type="ECO:0000256" key="1">
    <source>
        <dbReference type="ARBA" id="ARBA00008278"/>
    </source>
</evidence>
<feature type="compositionally biased region" description="Polar residues" evidence="9">
    <location>
        <begin position="1014"/>
        <end position="1033"/>
    </location>
</feature>
<feature type="compositionally biased region" description="Polar residues" evidence="9">
    <location>
        <begin position="723"/>
        <end position="738"/>
    </location>
</feature>